<dbReference type="InterPro" id="IPR038609">
    <property type="entry name" value="HDA1_su2/3_sf"/>
</dbReference>
<feature type="compositionally biased region" description="Low complexity" evidence="1">
    <location>
        <begin position="574"/>
        <end position="585"/>
    </location>
</feature>
<feature type="compositionally biased region" description="Polar residues" evidence="1">
    <location>
        <begin position="319"/>
        <end position="336"/>
    </location>
</feature>
<feature type="compositionally biased region" description="Low complexity" evidence="1">
    <location>
        <begin position="145"/>
        <end position="158"/>
    </location>
</feature>
<dbReference type="GO" id="GO:0070823">
    <property type="term" value="C:HDA1 complex"/>
    <property type="evidence" value="ECO:0007669"/>
    <property type="project" value="InterPro"/>
</dbReference>
<feature type="compositionally biased region" description="Polar residues" evidence="1">
    <location>
        <begin position="381"/>
        <end position="390"/>
    </location>
</feature>
<name>A0A1Z5SZT3_HORWE</name>
<feature type="region of interest" description="Disordered" evidence="1">
    <location>
        <begin position="61"/>
        <end position="261"/>
    </location>
</feature>
<feature type="compositionally biased region" description="Acidic residues" evidence="1">
    <location>
        <begin position="159"/>
        <end position="172"/>
    </location>
</feature>
<dbReference type="Proteomes" id="UP000194280">
    <property type="component" value="Unassembled WGS sequence"/>
</dbReference>
<dbReference type="InterPro" id="IPR021006">
    <property type="entry name" value="Hda2/3"/>
</dbReference>
<feature type="region of interest" description="Disordered" evidence="1">
    <location>
        <begin position="1282"/>
        <end position="1335"/>
    </location>
</feature>
<feature type="compositionally biased region" description="Low complexity" evidence="1">
    <location>
        <begin position="1203"/>
        <end position="1215"/>
    </location>
</feature>
<dbReference type="InParanoid" id="A0A1Z5SZT3"/>
<feature type="compositionally biased region" description="Basic and acidic residues" evidence="1">
    <location>
        <begin position="434"/>
        <end position="444"/>
    </location>
</feature>
<reference evidence="2 3" key="1">
    <citation type="submission" date="2017-01" db="EMBL/GenBank/DDBJ databases">
        <title>The recent genome duplication of the halophilic yeast Hortaea werneckii: insights from long-read sequencing.</title>
        <authorList>
            <person name="Sinha S."/>
            <person name="Flibotte S."/>
            <person name="Neira M."/>
            <person name="Lenassi M."/>
            <person name="Gostincar C."/>
            <person name="Stajich J.E."/>
            <person name="Nislow C.E."/>
        </authorList>
    </citation>
    <scope>NUCLEOTIDE SEQUENCE [LARGE SCALE GENOMIC DNA]</scope>
    <source>
        <strain evidence="2 3">EXF-2000</strain>
    </source>
</reference>
<dbReference type="OrthoDB" id="3647690at2759"/>
<feature type="compositionally biased region" description="Polar residues" evidence="1">
    <location>
        <begin position="99"/>
        <end position="108"/>
    </location>
</feature>
<proteinExistence type="predicted"/>
<feature type="compositionally biased region" description="Basic and acidic residues" evidence="1">
    <location>
        <begin position="63"/>
        <end position="86"/>
    </location>
</feature>
<accession>A0A1Z5SZT3</accession>
<protein>
    <recommendedName>
        <fullName evidence="4">Chromo domain-containing protein</fullName>
    </recommendedName>
</protein>
<feature type="compositionally biased region" description="Polar residues" evidence="1">
    <location>
        <begin position="688"/>
        <end position="700"/>
    </location>
</feature>
<feature type="compositionally biased region" description="Polar residues" evidence="1">
    <location>
        <begin position="404"/>
        <end position="433"/>
    </location>
</feature>
<feature type="compositionally biased region" description="Low complexity" evidence="1">
    <location>
        <begin position="511"/>
        <end position="524"/>
    </location>
</feature>
<feature type="compositionally biased region" description="Polar residues" evidence="1">
    <location>
        <begin position="352"/>
        <end position="370"/>
    </location>
</feature>
<feature type="region of interest" description="Disordered" evidence="1">
    <location>
        <begin position="1"/>
        <end position="36"/>
    </location>
</feature>
<organism evidence="2 3">
    <name type="scientific">Hortaea werneckii EXF-2000</name>
    <dbReference type="NCBI Taxonomy" id="1157616"/>
    <lineage>
        <taxon>Eukaryota</taxon>
        <taxon>Fungi</taxon>
        <taxon>Dikarya</taxon>
        <taxon>Ascomycota</taxon>
        <taxon>Pezizomycotina</taxon>
        <taxon>Dothideomycetes</taxon>
        <taxon>Dothideomycetidae</taxon>
        <taxon>Mycosphaerellales</taxon>
        <taxon>Teratosphaeriaceae</taxon>
        <taxon>Hortaea</taxon>
    </lineage>
</organism>
<feature type="compositionally biased region" description="Polar residues" evidence="1">
    <location>
        <begin position="246"/>
        <end position="261"/>
    </location>
</feature>
<gene>
    <name evidence="2" type="ORF">BTJ68_10788</name>
</gene>
<evidence type="ECO:0000256" key="1">
    <source>
        <dbReference type="SAM" id="MobiDB-lite"/>
    </source>
</evidence>
<feature type="compositionally biased region" description="Basic residues" evidence="1">
    <location>
        <begin position="1325"/>
        <end position="1335"/>
    </location>
</feature>
<evidence type="ECO:0008006" key="4">
    <source>
        <dbReference type="Google" id="ProtNLM"/>
    </source>
</evidence>
<sequence length="1335" mass="146709">MKRKHSVHWSISRKRVKQGSEVSPPTPHPHGDVDYTKEYKINTILAENERQYLIDWADDEETGEHYEPTWEPKRFANREAVNDWKQQKAQKAAQSKQQGTPPASSSTPIKKRVGRPRKVIESSPETSPTLIREDFPQSTARQPFEAPSTAESATATEIEVPEIVESQQEEAQDVPADASDPGSPLFVQPSEPPASFEAGEYQQFSSSAAVGDSDPTVSAPRDFPATQSGSPSAPSGEHSRSVRVNFDQSATRVIPDSQSATELISSSAPAAIASDSAAAPDASRELCVVDQQQYLSQPADREDAPQPPARSISEAIDENPSSETRGSVVHATSDSQGEYAFGEKQAGVTEPLQDQYTPSDLEGNSQTTHQLFGPSGIEQLPTESVRSPQQLRLHARSPSRDAASRQTPDPETQSSQILRPSQTFSQAENPSNWEQDRTYSDQRPRIPAPELGQAGDSPALATGVHKDFGHRTQLSSLPFQTQIARPTSSGSLSDSRKTKSRAQRISSSVFAERASSQPARASSPFDTSSPIASVPPFTLGTIGDSAPPQPITISSGRAMDSSQASQRSARDTSQLAAKLKLIQQQGRAKREGKAPTSVPSQADVNEQEPEQLKQASAESPAGPPSQPPKIVSSLLEIEQNRRSPSQVPAKEPVPNITQEEMNTSERYETLVPQARDIGTEDQRRPTSGAGSASLSRQQTTSREDGGPRSFVVPVALLGHQRDQYPQTLWWGRVLVERFLAASSPSSEDINEAEHLLERLRRIIVHPDLDSVDTLTQYDVEPRQDAQWAIDCSAKFRLLKYLLDGIRDQTLHIAIVTRSERLLQILATFLTGINVPHRLLHDITGSNISNDHEGLMVTLASVGGEGGIGQPSPADMVMTLEPSISEDNSTVKLFAPTAGHESIFITLVVPGSMEHIDMSVSSTLASPLRLRAHVSAAWEYRNEAGKLAEGDLAPDKVGSSIAQYMSAQEEERQWPLNNLEPLPDLDSQTESDFQHTSEDTHVGHKRSLVVDDMTTDENGKKARYDQPQTSEMPITINPQDIEMTYVSDPVGRSDQAPTSSDLTSQPALLTDTERRLHRMLKEVQDRLMEMEQNMGELQFRHEEQRAQLVEVTAARDGAIVTAERAVNKMRELNETVSTLKQERTALNSRLEDANVRLQNHSVPELGELEKVRLQAERVQAEKEQLEKRLKSAQEENEYSRAGYQTASQSAQSLSSQNTELENQVLMLQKTATGEQAKLRDMGYDAHSRNLQEENRKLKAMLKDRETIMKFKDEEIARLKEANRGRMSTRGSSVPCSPRIGSPAKMDGVRGGGSRQASPAASELRNKGGHLHPLRNS</sequence>
<feature type="region of interest" description="Disordered" evidence="1">
    <location>
        <begin position="291"/>
        <end position="707"/>
    </location>
</feature>
<dbReference type="VEuPathDB" id="FungiDB:BTJ68_10788"/>
<evidence type="ECO:0000313" key="2">
    <source>
        <dbReference type="EMBL" id="OTA27737.1"/>
    </source>
</evidence>
<feature type="compositionally biased region" description="Basic residues" evidence="1">
    <location>
        <begin position="1"/>
        <end position="17"/>
    </location>
</feature>
<dbReference type="EMBL" id="MUNK01000175">
    <property type="protein sequence ID" value="OTA27737.1"/>
    <property type="molecule type" value="Genomic_DNA"/>
</dbReference>
<dbReference type="STRING" id="1157616.A0A1Z5SZT3"/>
<feature type="compositionally biased region" description="Polar residues" evidence="1">
    <location>
        <begin position="551"/>
        <end position="573"/>
    </location>
</feature>
<keyword evidence="3" id="KW-1185">Reference proteome</keyword>
<comment type="caution">
    <text evidence="2">The sequence shown here is derived from an EMBL/GenBank/DDBJ whole genome shotgun (WGS) entry which is preliminary data.</text>
</comment>
<evidence type="ECO:0000313" key="3">
    <source>
        <dbReference type="Proteomes" id="UP000194280"/>
    </source>
</evidence>
<feature type="compositionally biased region" description="Low complexity" evidence="1">
    <location>
        <begin position="87"/>
        <end position="98"/>
    </location>
</feature>
<dbReference type="Gene3D" id="3.40.50.12360">
    <property type="match status" value="1"/>
</dbReference>
<feature type="compositionally biased region" description="Polar residues" evidence="1">
    <location>
        <begin position="472"/>
        <end position="493"/>
    </location>
</feature>
<feature type="region of interest" description="Disordered" evidence="1">
    <location>
        <begin position="1185"/>
        <end position="1216"/>
    </location>
</feature>
<dbReference type="Pfam" id="PF11496">
    <property type="entry name" value="HDA2-3"/>
    <property type="match status" value="1"/>
</dbReference>